<feature type="transmembrane region" description="Helical" evidence="7">
    <location>
        <begin position="173"/>
        <end position="190"/>
    </location>
</feature>
<feature type="transmembrane region" description="Helical" evidence="7">
    <location>
        <begin position="12"/>
        <end position="27"/>
    </location>
</feature>
<dbReference type="InterPro" id="IPR017900">
    <property type="entry name" value="4Fe4S_Fe_S_CS"/>
</dbReference>
<comment type="caution">
    <text evidence="9">The sequence shown here is derived from an EMBL/GenBank/DDBJ whole genome shotgun (WGS) entry which is preliminary data.</text>
</comment>
<keyword evidence="1" id="KW-0813">Transport</keyword>
<organism evidence="9 10">
    <name type="scientific">candidate division TA06 bacterium 34_109</name>
    <dbReference type="NCBI Taxonomy" id="1635277"/>
    <lineage>
        <taxon>Bacteria</taxon>
        <taxon>Bacteria division TA06</taxon>
    </lineage>
</organism>
<feature type="transmembrane region" description="Helical" evidence="7">
    <location>
        <begin position="76"/>
        <end position="102"/>
    </location>
</feature>
<evidence type="ECO:0000256" key="6">
    <source>
        <dbReference type="ARBA" id="ARBA00023014"/>
    </source>
</evidence>
<feature type="domain" description="4Fe-4S ferredoxin-type" evidence="8">
    <location>
        <begin position="246"/>
        <end position="270"/>
    </location>
</feature>
<keyword evidence="4" id="KW-0249">Electron transport</keyword>
<dbReference type="AlphaFoldDB" id="A0A117M6T3"/>
<dbReference type="PATRIC" id="fig|1635277.3.peg.1721"/>
<keyword evidence="7" id="KW-1133">Transmembrane helix</keyword>
<dbReference type="Gene3D" id="3.30.70.20">
    <property type="match status" value="1"/>
</dbReference>
<dbReference type="EMBL" id="LGGX01000004">
    <property type="protein sequence ID" value="KUK87549.1"/>
    <property type="molecule type" value="Genomic_DNA"/>
</dbReference>
<evidence type="ECO:0000256" key="3">
    <source>
        <dbReference type="ARBA" id="ARBA00022723"/>
    </source>
</evidence>
<keyword evidence="5" id="KW-0408">Iron</keyword>
<feature type="transmembrane region" description="Helical" evidence="7">
    <location>
        <begin position="123"/>
        <end position="139"/>
    </location>
</feature>
<feature type="domain" description="4Fe-4S ferredoxin-type" evidence="8">
    <location>
        <begin position="216"/>
        <end position="245"/>
    </location>
</feature>
<keyword evidence="7" id="KW-0812">Transmembrane</keyword>
<evidence type="ECO:0000259" key="8">
    <source>
        <dbReference type="PROSITE" id="PS51379"/>
    </source>
</evidence>
<accession>A0A117M6T3</accession>
<dbReference type="SUPFAM" id="SSF54862">
    <property type="entry name" value="4Fe-4S ferredoxins"/>
    <property type="match status" value="1"/>
</dbReference>
<sequence length="273" mass="31203">MKKKLKLSSRRIIQILSFVIFNPYILLNPKTGKVLYQGKIKSLCVPILNCYSCPLAIGSCPLGALQQTIKISQIPYLVLGFFGTIGIFIGRYPCGNFCPFGFLQELLYKIKSFKFRVRRPFRYLKYIFLFLSFSIPFLYKEPFFCKFVCPAGTIEASLPQIIFNPALLSNVSWIFYLKVSLGISFIFFSITTKRFFCSTICPIGAIYGLFNKISLLQIKYDKNRCSKCGICNAVCPMDINIYENPKDIDCIRCFNCVKKCPHGALKISNNLKK</sequence>
<gene>
    <name evidence="9" type="ORF">XE03_0716</name>
</gene>
<dbReference type="PANTHER" id="PTHR30176:SF3">
    <property type="entry name" value="FERREDOXIN-TYPE PROTEIN NAPH"/>
    <property type="match status" value="1"/>
</dbReference>
<evidence type="ECO:0000256" key="5">
    <source>
        <dbReference type="ARBA" id="ARBA00023004"/>
    </source>
</evidence>
<dbReference type="GO" id="GO:0051539">
    <property type="term" value="F:4 iron, 4 sulfur cluster binding"/>
    <property type="evidence" value="ECO:0007669"/>
    <property type="project" value="UniProtKB-KW"/>
</dbReference>
<keyword evidence="6" id="KW-0411">Iron-sulfur</keyword>
<proteinExistence type="predicted"/>
<dbReference type="PANTHER" id="PTHR30176">
    <property type="entry name" value="FERREDOXIN-TYPE PROTEIN NAPH"/>
    <property type="match status" value="1"/>
</dbReference>
<keyword evidence="7" id="KW-0472">Membrane</keyword>
<reference evidence="10" key="1">
    <citation type="journal article" date="2015" name="MBio">
        <title>Genome-Resolved Metagenomic Analysis Reveals Roles for Candidate Phyla and Other Microbial Community Members in Biogeochemical Transformations in Oil Reservoirs.</title>
        <authorList>
            <person name="Hu P."/>
            <person name="Tom L."/>
            <person name="Singh A."/>
            <person name="Thomas B.C."/>
            <person name="Baker B.J."/>
            <person name="Piceno Y.M."/>
            <person name="Andersen G.L."/>
            <person name="Banfield J.F."/>
        </authorList>
    </citation>
    <scope>NUCLEOTIDE SEQUENCE [LARGE SCALE GENOMIC DNA]</scope>
</reference>
<evidence type="ECO:0000256" key="4">
    <source>
        <dbReference type="ARBA" id="ARBA00022982"/>
    </source>
</evidence>
<name>A0A117M6T3_UNCT6</name>
<dbReference type="PROSITE" id="PS51379">
    <property type="entry name" value="4FE4S_FER_2"/>
    <property type="match status" value="2"/>
</dbReference>
<evidence type="ECO:0000313" key="10">
    <source>
        <dbReference type="Proteomes" id="UP000053467"/>
    </source>
</evidence>
<protein>
    <submittedName>
        <fullName evidence="9">Iron-sulfur cluster-binding protein</fullName>
    </submittedName>
</protein>
<dbReference type="GO" id="GO:0005886">
    <property type="term" value="C:plasma membrane"/>
    <property type="evidence" value="ECO:0007669"/>
    <property type="project" value="TreeGrafter"/>
</dbReference>
<keyword evidence="2" id="KW-0004">4Fe-4S</keyword>
<dbReference type="PROSITE" id="PS00198">
    <property type="entry name" value="4FE4S_FER_1"/>
    <property type="match status" value="2"/>
</dbReference>
<dbReference type="GO" id="GO:0046872">
    <property type="term" value="F:metal ion binding"/>
    <property type="evidence" value="ECO:0007669"/>
    <property type="project" value="UniProtKB-KW"/>
</dbReference>
<dbReference type="Pfam" id="PF12801">
    <property type="entry name" value="Fer4_5"/>
    <property type="match status" value="3"/>
</dbReference>
<dbReference type="Pfam" id="PF13237">
    <property type="entry name" value="Fer4_10"/>
    <property type="match status" value="1"/>
</dbReference>
<evidence type="ECO:0000313" key="9">
    <source>
        <dbReference type="EMBL" id="KUK87549.1"/>
    </source>
</evidence>
<dbReference type="InterPro" id="IPR051684">
    <property type="entry name" value="Electron_Trans/Redox"/>
</dbReference>
<evidence type="ECO:0000256" key="7">
    <source>
        <dbReference type="SAM" id="Phobius"/>
    </source>
</evidence>
<dbReference type="InterPro" id="IPR017896">
    <property type="entry name" value="4Fe4S_Fe-S-bd"/>
</dbReference>
<evidence type="ECO:0000256" key="2">
    <source>
        <dbReference type="ARBA" id="ARBA00022485"/>
    </source>
</evidence>
<evidence type="ECO:0000256" key="1">
    <source>
        <dbReference type="ARBA" id="ARBA00022448"/>
    </source>
</evidence>
<keyword evidence="3" id="KW-0479">Metal-binding</keyword>
<dbReference type="Proteomes" id="UP000053467">
    <property type="component" value="Unassembled WGS sequence"/>
</dbReference>